<dbReference type="EMBL" id="CP148066">
    <property type="protein sequence ID" value="WXL28515.1"/>
    <property type="molecule type" value="Genomic_DNA"/>
</dbReference>
<evidence type="ECO:0000313" key="2">
    <source>
        <dbReference type="EMBL" id="WXL28515.1"/>
    </source>
</evidence>
<feature type="transmembrane region" description="Helical" evidence="1">
    <location>
        <begin position="201"/>
        <end position="220"/>
    </location>
</feature>
<organism evidence="2 3">
    <name type="scientific">[Mycoplasma] gypis</name>
    <dbReference type="NCBI Taxonomy" id="92404"/>
    <lineage>
        <taxon>Bacteria</taxon>
        <taxon>Bacillati</taxon>
        <taxon>Mycoplasmatota</taxon>
        <taxon>Mycoplasmoidales</taxon>
        <taxon>Metamycoplasmataceae</taxon>
        <taxon>Metamycoplasma</taxon>
    </lineage>
</organism>
<keyword evidence="1" id="KW-0812">Transmembrane</keyword>
<proteinExistence type="predicted"/>
<keyword evidence="1" id="KW-0472">Membrane</keyword>
<protein>
    <submittedName>
        <fullName evidence="2">ECF transporter S component</fullName>
    </submittedName>
</protein>
<sequence length="291" mass="34416">MENSQTKTNRIKQWFRKEFKLSIYDIAVFGLLLALYFIIETFERYVFPHALKISITYAVFVVFGIILGPIKGSILAFLCDLFTQLIYGIQFYMFAYAIVPVLIAITSWAIFKLKDLKNEKLLWIIGFAIIFVLTIVFIAFLATQQNNIQSGMKRKNPKLISINIVMIVSIISILFIWTIATGSFFVGFFNKNVNKKSSAKTLFVILITVFLIIVLYRWLWGPFAYITFMNRYFVKSNPWSYDEYYFYFMIPIMFKTLIEIPIYTIILFTLKHAIEWMKKHFKNQAKMRRFE</sequence>
<dbReference type="RefSeq" id="WP_205498750.1">
    <property type="nucleotide sequence ID" value="NZ_CP148066.1"/>
</dbReference>
<feature type="transmembrane region" description="Helical" evidence="1">
    <location>
        <begin position="21"/>
        <end position="39"/>
    </location>
</feature>
<dbReference type="Gene3D" id="1.10.1760.20">
    <property type="match status" value="1"/>
</dbReference>
<gene>
    <name evidence="2" type="ORF">WG616_00585</name>
</gene>
<feature type="transmembrane region" description="Helical" evidence="1">
    <location>
        <begin position="93"/>
        <end position="111"/>
    </location>
</feature>
<feature type="transmembrane region" description="Helical" evidence="1">
    <location>
        <begin position="162"/>
        <end position="189"/>
    </location>
</feature>
<evidence type="ECO:0000256" key="1">
    <source>
        <dbReference type="SAM" id="Phobius"/>
    </source>
</evidence>
<reference evidence="2" key="1">
    <citation type="submission" date="2024-03" db="EMBL/GenBank/DDBJ databases">
        <title>Complete genome sequence of Mycoplasma gypis type strain B1/T1.</title>
        <authorList>
            <person name="Spergser J."/>
        </authorList>
    </citation>
    <scope>NUCLEOTIDE SEQUENCE [LARGE SCALE GENOMIC DNA]</scope>
    <source>
        <strain evidence="2">B1/T1</strain>
    </source>
</reference>
<keyword evidence="3" id="KW-1185">Reference proteome</keyword>
<feature type="transmembrane region" description="Helical" evidence="1">
    <location>
        <begin position="244"/>
        <end position="270"/>
    </location>
</feature>
<keyword evidence="1" id="KW-1133">Transmembrane helix</keyword>
<accession>A0ABZ2RNA7</accession>
<evidence type="ECO:0000313" key="3">
    <source>
        <dbReference type="Proteomes" id="UP001460679"/>
    </source>
</evidence>
<dbReference type="Proteomes" id="UP001460679">
    <property type="component" value="Chromosome"/>
</dbReference>
<name>A0ABZ2RNA7_9BACT</name>
<feature type="transmembrane region" description="Helical" evidence="1">
    <location>
        <begin position="123"/>
        <end position="142"/>
    </location>
</feature>